<comment type="caution">
    <text evidence="1">The sequence shown here is derived from an EMBL/GenBank/DDBJ whole genome shotgun (WGS) entry which is preliminary data.</text>
</comment>
<gene>
    <name evidence="1" type="ORF">D7V93_39355</name>
</gene>
<evidence type="ECO:0000313" key="2">
    <source>
        <dbReference type="Proteomes" id="UP000272888"/>
    </source>
</evidence>
<dbReference type="EMBL" id="RAWB01000744">
    <property type="protein sequence ID" value="RKH40658.1"/>
    <property type="molecule type" value="Genomic_DNA"/>
</dbReference>
<evidence type="ECO:0000313" key="1">
    <source>
        <dbReference type="EMBL" id="RKH40658.1"/>
    </source>
</evidence>
<dbReference type="RefSeq" id="WP_120648183.1">
    <property type="nucleotide sequence ID" value="NZ_RAWB01000744.1"/>
</dbReference>
<reference evidence="2" key="1">
    <citation type="submission" date="2018-09" db="EMBL/GenBank/DDBJ databases">
        <authorList>
            <person name="Livingstone P.G."/>
            <person name="Whitworth D.E."/>
        </authorList>
    </citation>
    <scope>NUCLEOTIDE SEQUENCE [LARGE SCALE GENOMIC DNA]</scope>
    <source>
        <strain evidence="2">CA051B</strain>
    </source>
</reference>
<dbReference type="AlphaFoldDB" id="A0A3A8N8M7"/>
<name>A0A3A8N8M7_9BACT</name>
<dbReference type="Proteomes" id="UP000272888">
    <property type="component" value="Unassembled WGS sequence"/>
</dbReference>
<sequence length="182" mass="21145">MTERDAYIQTMEAEQRAATARFLEIEAQAGLAESEDELDLLFDARERSDDFHREVQALRHADHQDWHRAKADAEKARTRFDDALDRAGDQWELLRAGYRREREAELRHLGALVALWEAAQLLSRHEVELLKRGLQDARGLLMHLGRSHGAAWTHAREDYEATWRDLRAHTHHLHDDNLASLS</sequence>
<keyword evidence="2" id="KW-1185">Reference proteome</keyword>
<accession>A0A3A8N8M7</accession>
<organism evidence="1 2">
    <name type="scientific">Corallococcus llansteffanensis</name>
    <dbReference type="NCBI Taxonomy" id="2316731"/>
    <lineage>
        <taxon>Bacteria</taxon>
        <taxon>Pseudomonadati</taxon>
        <taxon>Myxococcota</taxon>
        <taxon>Myxococcia</taxon>
        <taxon>Myxococcales</taxon>
        <taxon>Cystobacterineae</taxon>
        <taxon>Myxococcaceae</taxon>
        <taxon>Corallococcus</taxon>
    </lineage>
</organism>
<protein>
    <submittedName>
        <fullName evidence="1">Uncharacterized protein</fullName>
    </submittedName>
</protein>
<proteinExistence type="predicted"/>